<keyword evidence="4" id="KW-0808">Transferase</keyword>
<dbReference type="Gene3D" id="3.40.50.2300">
    <property type="match status" value="1"/>
</dbReference>
<dbReference type="CDD" id="cd00082">
    <property type="entry name" value="HisKA"/>
    <property type="match status" value="1"/>
</dbReference>
<dbReference type="GO" id="GO:0006935">
    <property type="term" value="P:chemotaxis"/>
    <property type="evidence" value="ECO:0007669"/>
    <property type="project" value="UniProtKB-UniRule"/>
</dbReference>
<dbReference type="PROSITE" id="PS50110">
    <property type="entry name" value="RESPONSE_REGULATORY"/>
    <property type="match status" value="1"/>
</dbReference>
<dbReference type="InterPro" id="IPR000700">
    <property type="entry name" value="PAS-assoc_C"/>
</dbReference>
<dbReference type="Proteomes" id="UP000440224">
    <property type="component" value="Unassembled WGS sequence"/>
</dbReference>
<feature type="domain" description="Histidine kinase" evidence="9">
    <location>
        <begin position="1001"/>
        <end position="1222"/>
    </location>
</feature>
<dbReference type="Pfam" id="PF02518">
    <property type="entry name" value="HATPase_c"/>
    <property type="match status" value="1"/>
</dbReference>
<dbReference type="Gene3D" id="3.30.450.20">
    <property type="entry name" value="PAS domain"/>
    <property type="match status" value="2"/>
</dbReference>
<dbReference type="CDD" id="cd16434">
    <property type="entry name" value="CheB-CheR_fusion"/>
    <property type="match status" value="1"/>
</dbReference>
<evidence type="ECO:0000259" key="12">
    <source>
        <dbReference type="PROSITE" id="PS50122"/>
    </source>
</evidence>
<dbReference type="InterPro" id="IPR001789">
    <property type="entry name" value="Sig_transdc_resp-reg_receiver"/>
</dbReference>
<sequence length="1362" mass="149239">MTRSSPGHRGSSSPGCGLVVGVGASAGGIPALQEFLRGIPEGAGLAVIVLLHAEPSAGSLLSELLAKSTVLPVVEAEEGLTLEPEHVYVTPSRSLLTVRDHVIHVAPVRSAAERHAPIDHLLHSLAREFGESAVAVILSGAGSDGALGLRAVGEAGGLTMVQDPVTARHDSMPQSALMTGAVDCIRPPDELAAEIVAHARHRQKTVGDEDSLRRDIADALPAICDVLLQVSGHNFKHYKTSTLLRRTLRRLQVLRIDKAHEYLKRLRADRVEANELFKDLLIGVTAFFRDPEAFEVLAREVLPKLVCDRSAEQAVRIWVPGCATGEEAYTLAMLVREALDGVDTKPIVQIFATDIDEQALATARLGAYPLGIADEVSPERLARFFVRNGQHYHVRKEIRDLVLFSIHNLINDPPFSRLDLISCRNLLIYLGSHLQKKLIPLFHYALRPNGYVFLGPSESLSAHRELFRPIDPRHRISQRLPTAVNMPGVLPGRDGPPVTVRPPNAPSAGETDVYLVMQRIVLDEFAPKAVVVDEEGQIVSASGNLEKYLTISAGAFHNNLVRLVRDGLAVGLRASLALAVKERRKVVHEGLSVRVASGMQRVMLTVQPMPQLGEQSALFLVVFQDVGLPVAREESKTRAAEDAAALLEQVEQELVTTRADLEKTVQELEVANEELKSSNEELLSMNEELQSANEELETSKEEVQAAHEALTRAHTDLENLFTSTRIATLFLDEGGRVQRVTPAIADIYNVTPADVGRPLVHFTHLMKSMPPLPGLDEVTRASGPIEAEIEAQSGATYLRRVLPYRNRAGEAEGVVVTFTDVTAGKEAEAALRENEARVRGILDGAGVGVREDDFSAVSALLERLRSEGVKDLRAHLTEHPAVVKEALGLVRHVSANPFAVRVYEAKDEPELLRSLRRVHTPESERVFVEQLVTLWEGRSFLQAETVKRTLGGRLLPVLFTVVFGGERGERTIVSMLDITERKRAEEALREADRRKDEFLATLAHELRNPLAPISNAVEILKRLGPEEPSLTNARDMIARQVAHMVRLVDDLLDVSRITLGKVQLQKAPIEVGAVVRQALETSGPLLAARRHELQRILPSEPIRVDGDLTRLGQVVSNLLNNAAKYTDEGGTVRLVVERDPGDPRFVLIRVRDTGRGIDPAALPHLFDLFYQVDRNLDRSEGGLGIGLSLVRTLIQMHGGTVHAYSQGRGTGSEFVVRLPSLRETTKAEVEEKEAMAESATAGTRVLVVDDNVDAAESMAMVLEFDGHEVHTAHDGQAAVEMALRERPEVILLDIGLPGLNGYEACRAMRKAGLTDALIVAMTGYGQDEDRRLSHEAGFDAHEVKPLNLEVVRRLVEQRSRPR</sequence>
<evidence type="ECO:0000313" key="15">
    <source>
        <dbReference type="Proteomes" id="UP000440224"/>
    </source>
</evidence>
<dbReference type="InterPro" id="IPR005467">
    <property type="entry name" value="His_kinase_dom"/>
</dbReference>
<dbReference type="PROSITE" id="PS50123">
    <property type="entry name" value="CHER"/>
    <property type="match status" value="1"/>
</dbReference>
<dbReference type="Gene3D" id="3.40.50.180">
    <property type="entry name" value="Methylesterase CheB, C-terminal domain"/>
    <property type="match status" value="1"/>
</dbReference>
<dbReference type="EC" id="2.7.13.3" evidence="2"/>
<dbReference type="GO" id="GO:0000155">
    <property type="term" value="F:phosphorelay sensor kinase activity"/>
    <property type="evidence" value="ECO:0007669"/>
    <property type="project" value="InterPro"/>
</dbReference>
<dbReference type="Gene3D" id="3.40.50.150">
    <property type="entry name" value="Vaccinia Virus protein VP39"/>
    <property type="match status" value="1"/>
</dbReference>
<dbReference type="InterPro" id="IPR036890">
    <property type="entry name" value="HATPase_C_sf"/>
</dbReference>
<dbReference type="InterPro" id="IPR022642">
    <property type="entry name" value="CheR_C"/>
</dbReference>
<comment type="caution">
    <text evidence="14">The sequence shown here is derived from an EMBL/GenBank/DDBJ whole genome shotgun (WGS) entry which is preliminary data.</text>
</comment>
<feature type="coiled-coil region" evidence="8">
    <location>
        <begin position="633"/>
        <end position="720"/>
    </location>
</feature>
<keyword evidence="8" id="KW-0175">Coiled coil</keyword>
<dbReference type="InterPro" id="IPR003594">
    <property type="entry name" value="HATPase_dom"/>
</dbReference>
<dbReference type="RefSeq" id="WP_153817967.1">
    <property type="nucleotide sequence ID" value="NZ_WJIE01000001.1"/>
</dbReference>
<dbReference type="Pfam" id="PF01339">
    <property type="entry name" value="CheB_methylest"/>
    <property type="match status" value="1"/>
</dbReference>
<evidence type="ECO:0000259" key="9">
    <source>
        <dbReference type="PROSITE" id="PS50109"/>
    </source>
</evidence>
<reference evidence="14 15" key="1">
    <citation type="submission" date="2019-10" db="EMBL/GenBank/DDBJ databases">
        <title>A soil myxobacterium in the family Polyangiaceae.</title>
        <authorList>
            <person name="Li Y."/>
            <person name="Wang J."/>
        </authorList>
    </citation>
    <scope>NUCLEOTIDE SEQUENCE [LARGE SCALE GENOMIC DNA]</scope>
    <source>
        <strain evidence="14 15">DSM 14734</strain>
    </source>
</reference>
<feature type="domain" description="CheR-type methyltransferase" evidence="13">
    <location>
        <begin position="223"/>
        <end position="460"/>
    </location>
</feature>
<feature type="domain" description="Response regulatory" evidence="10">
    <location>
        <begin position="1244"/>
        <end position="1359"/>
    </location>
</feature>
<keyword evidence="6" id="KW-0145">Chemotaxis</keyword>
<dbReference type="PROSITE" id="PS50122">
    <property type="entry name" value="CHEB"/>
    <property type="match status" value="1"/>
</dbReference>
<dbReference type="InterPro" id="IPR000673">
    <property type="entry name" value="Sig_transdc_resp-reg_Me-estase"/>
</dbReference>
<evidence type="ECO:0000256" key="1">
    <source>
        <dbReference type="ARBA" id="ARBA00000085"/>
    </source>
</evidence>
<dbReference type="SUPFAM" id="SSF52738">
    <property type="entry name" value="Methylesterase CheB, C-terminal domain"/>
    <property type="match status" value="1"/>
</dbReference>
<dbReference type="PANTHER" id="PTHR24422">
    <property type="entry name" value="CHEMOTAXIS PROTEIN METHYLTRANSFERASE"/>
    <property type="match status" value="1"/>
</dbReference>
<dbReference type="GO" id="GO:0000156">
    <property type="term" value="F:phosphorelay response regulator activity"/>
    <property type="evidence" value="ECO:0007669"/>
    <property type="project" value="InterPro"/>
</dbReference>
<dbReference type="SMART" id="SM00388">
    <property type="entry name" value="HisKA"/>
    <property type="match status" value="1"/>
</dbReference>
<dbReference type="GO" id="GO:0005737">
    <property type="term" value="C:cytoplasm"/>
    <property type="evidence" value="ECO:0007669"/>
    <property type="project" value="InterPro"/>
</dbReference>
<dbReference type="Gene3D" id="1.10.287.130">
    <property type="match status" value="1"/>
</dbReference>
<dbReference type="GO" id="GO:0008984">
    <property type="term" value="F:protein-glutamate methylesterase activity"/>
    <property type="evidence" value="ECO:0007669"/>
    <property type="project" value="InterPro"/>
</dbReference>
<evidence type="ECO:0000259" key="10">
    <source>
        <dbReference type="PROSITE" id="PS50110"/>
    </source>
</evidence>
<proteinExistence type="predicted"/>
<dbReference type="Pfam" id="PF03705">
    <property type="entry name" value="CheR_N"/>
    <property type="match status" value="1"/>
</dbReference>
<keyword evidence="5" id="KW-0418">Kinase</keyword>
<dbReference type="Pfam" id="PF00072">
    <property type="entry name" value="Response_reg"/>
    <property type="match status" value="1"/>
</dbReference>
<evidence type="ECO:0000313" key="14">
    <source>
        <dbReference type="EMBL" id="MRG91138.1"/>
    </source>
</evidence>
<dbReference type="InterPro" id="IPR022641">
    <property type="entry name" value="CheR_N"/>
</dbReference>
<organism evidence="14 15">
    <name type="scientific">Polyangium spumosum</name>
    <dbReference type="NCBI Taxonomy" id="889282"/>
    <lineage>
        <taxon>Bacteria</taxon>
        <taxon>Pseudomonadati</taxon>
        <taxon>Myxococcota</taxon>
        <taxon>Polyangia</taxon>
        <taxon>Polyangiales</taxon>
        <taxon>Polyangiaceae</taxon>
        <taxon>Polyangium</taxon>
    </lineage>
</organism>
<evidence type="ECO:0000259" key="13">
    <source>
        <dbReference type="PROSITE" id="PS50123"/>
    </source>
</evidence>
<dbReference type="SMART" id="SM00387">
    <property type="entry name" value="HATPase_c"/>
    <property type="match status" value="1"/>
</dbReference>
<keyword evidence="6" id="KW-0378">Hydrolase</keyword>
<dbReference type="InterPro" id="IPR050903">
    <property type="entry name" value="Bact_Chemotaxis_MeTrfase"/>
</dbReference>
<evidence type="ECO:0000256" key="2">
    <source>
        <dbReference type="ARBA" id="ARBA00012438"/>
    </source>
</evidence>
<keyword evidence="3 7" id="KW-0597">Phosphoprotein</keyword>
<dbReference type="SUPFAM" id="SSF55785">
    <property type="entry name" value="PYP-like sensor domain (PAS domain)"/>
    <property type="match status" value="2"/>
</dbReference>
<dbReference type="InterPro" id="IPR000780">
    <property type="entry name" value="CheR_MeTrfase"/>
</dbReference>
<name>A0A6N7PGI4_9BACT</name>
<protein>
    <recommendedName>
        <fullName evidence="2">histidine kinase</fullName>
        <ecNumber evidence="2">2.7.13.3</ecNumber>
    </recommendedName>
</protein>
<evidence type="ECO:0000256" key="3">
    <source>
        <dbReference type="ARBA" id="ARBA00022553"/>
    </source>
</evidence>
<dbReference type="SMART" id="SM00138">
    <property type="entry name" value="MeTrc"/>
    <property type="match status" value="1"/>
</dbReference>
<dbReference type="PROSITE" id="PS50113">
    <property type="entry name" value="PAC"/>
    <property type="match status" value="1"/>
</dbReference>
<dbReference type="OrthoDB" id="9786165at2"/>
<accession>A0A6N7PGI4</accession>
<evidence type="ECO:0000256" key="8">
    <source>
        <dbReference type="SAM" id="Coils"/>
    </source>
</evidence>
<dbReference type="Pfam" id="PF01739">
    <property type="entry name" value="CheR"/>
    <property type="match status" value="1"/>
</dbReference>
<dbReference type="PANTHER" id="PTHR24422:SF27">
    <property type="entry name" value="PROTEIN-GLUTAMATE O-METHYLTRANSFERASE"/>
    <property type="match status" value="1"/>
</dbReference>
<dbReference type="Gene3D" id="3.30.565.10">
    <property type="entry name" value="Histidine kinase-like ATPase, C-terminal domain"/>
    <property type="match status" value="1"/>
</dbReference>
<feature type="active site" evidence="6">
    <location>
        <position position="25"/>
    </location>
</feature>
<evidence type="ECO:0000256" key="7">
    <source>
        <dbReference type="PROSITE-ProRule" id="PRU00169"/>
    </source>
</evidence>
<dbReference type="SUPFAM" id="SSF52172">
    <property type="entry name" value="CheY-like"/>
    <property type="match status" value="1"/>
</dbReference>
<dbReference type="GO" id="GO:0008757">
    <property type="term" value="F:S-adenosylmethionine-dependent methyltransferase activity"/>
    <property type="evidence" value="ECO:0007669"/>
    <property type="project" value="InterPro"/>
</dbReference>
<feature type="domain" description="CheB-type methylesterase" evidence="12">
    <location>
        <begin position="14"/>
        <end position="197"/>
    </location>
</feature>
<dbReference type="InterPro" id="IPR035965">
    <property type="entry name" value="PAS-like_dom_sf"/>
</dbReference>
<dbReference type="InterPro" id="IPR036097">
    <property type="entry name" value="HisK_dim/P_sf"/>
</dbReference>
<dbReference type="SUPFAM" id="SSF47757">
    <property type="entry name" value="Chemotaxis receptor methyltransferase CheR, N-terminal domain"/>
    <property type="match status" value="1"/>
</dbReference>
<dbReference type="SUPFAM" id="SSF47384">
    <property type="entry name" value="Homodimeric domain of signal transducing histidine kinase"/>
    <property type="match status" value="1"/>
</dbReference>
<dbReference type="SMART" id="SM00448">
    <property type="entry name" value="REC"/>
    <property type="match status" value="1"/>
</dbReference>
<dbReference type="PROSITE" id="PS50109">
    <property type="entry name" value="HIS_KIN"/>
    <property type="match status" value="1"/>
</dbReference>
<feature type="active site" evidence="6">
    <location>
        <position position="52"/>
    </location>
</feature>
<feature type="domain" description="PAC" evidence="11">
    <location>
        <begin position="783"/>
        <end position="833"/>
    </location>
</feature>
<comment type="catalytic activity">
    <reaction evidence="1">
        <text>ATP + protein L-histidine = ADP + protein N-phospho-L-histidine.</text>
        <dbReference type="EC" id="2.7.13.3"/>
    </reaction>
</comment>
<gene>
    <name evidence="14" type="ORF">GF068_04270</name>
</gene>
<evidence type="ECO:0000256" key="6">
    <source>
        <dbReference type="PROSITE-ProRule" id="PRU00050"/>
    </source>
</evidence>
<dbReference type="CDD" id="cd17580">
    <property type="entry name" value="REC_2_DhkD-like"/>
    <property type="match status" value="1"/>
</dbReference>
<dbReference type="PRINTS" id="PR00996">
    <property type="entry name" value="CHERMTFRASE"/>
</dbReference>
<dbReference type="InterPro" id="IPR029063">
    <property type="entry name" value="SAM-dependent_MTases_sf"/>
</dbReference>
<dbReference type="Pfam" id="PF00512">
    <property type="entry name" value="HisKA"/>
    <property type="match status" value="1"/>
</dbReference>
<dbReference type="SUPFAM" id="SSF53335">
    <property type="entry name" value="S-adenosyl-L-methionine-dependent methyltransferases"/>
    <property type="match status" value="1"/>
</dbReference>
<dbReference type="Pfam" id="PF13596">
    <property type="entry name" value="PAS_10"/>
    <property type="match status" value="1"/>
</dbReference>
<keyword evidence="15" id="KW-1185">Reference proteome</keyword>
<dbReference type="InterPro" id="IPR003661">
    <property type="entry name" value="HisK_dim/P_dom"/>
</dbReference>
<feature type="active site" evidence="6">
    <location>
        <position position="144"/>
    </location>
</feature>
<evidence type="ECO:0000259" key="11">
    <source>
        <dbReference type="PROSITE" id="PS50113"/>
    </source>
</evidence>
<evidence type="ECO:0000256" key="5">
    <source>
        <dbReference type="ARBA" id="ARBA00022777"/>
    </source>
</evidence>
<evidence type="ECO:0000256" key="4">
    <source>
        <dbReference type="ARBA" id="ARBA00022679"/>
    </source>
</evidence>
<dbReference type="FunFam" id="3.30.565.10:FF:000006">
    <property type="entry name" value="Sensor histidine kinase WalK"/>
    <property type="match status" value="1"/>
</dbReference>
<dbReference type="EMBL" id="WJIE01000001">
    <property type="protein sequence ID" value="MRG91138.1"/>
    <property type="molecule type" value="Genomic_DNA"/>
</dbReference>
<dbReference type="SUPFAM" id="SSF55874">
    <property type="entry name" value="ATPase domain of HSP90 chaperone/DNA topoisomerase II/histidine kinase"/>
    <property type="match status" value="1"/>
</dbReference>
<dbReference type="InterPro" id="IPR011006">
    <property type="entry name" value="CheY-like_superfamily"/>
</dbReference>
<dbReference type="InterPro" id="IPR035909">
    <property type="entry name" value="CheB_C"/>
</dbReference>
<feature type="modified residue" description="4-aspartylphosphate" evidence="7">
    <location>
        <position position="1293"/>
    </location>
</feature>